<dbReference type="Proteomes" id="UP000011747">
    <property type="component" value="Unassembled WGS sequence"/>
</dbReference>
<dbReference type="HOGENOM" id="CLU_009583_2_3_9"/>
<feature type="domain" description="Glycosyl transferase family 1" evidence="2">
    <location>
        <begin position="210"/>
        <end position="366"/>
    </location>
</feature>
<dbReference type="InterPro" id="IPR050194">
    <property type="entry name" value="Glycosyltransferase_grp1"/>
</dbReference>
<sequence length="391" mass="44077">MTDSCRLAVLMFSWEFPPHLAGGLARHVEGLSLALSDEGVEIHLITAESEGMPVYERKNGIHIYRSGPLHPNEPQFLKWVADLNSCMIRKAGDILAHHEIHLIHAHDWLVAGAALSCKRIFGLPLITTVHSTEYGRSGNRMSDIQRIIHEKECELMLQSDRLIVCSAPMKKEVQQILTHHPPLSVIANGIDTEKDKEWSSSCLSGRFQWLKDKTYFFSIGRMVWEKGFQTIIEAAPMMDSADLCFIIAGKGPLLERFRQQVKERGLEDNVYFVGYVTEEERIALLNHCTLTIFPSLYEPFGIAALEAMAAKKLVVSANTGGLETFIKHQHSGILFEAGNPESLTKEIVSVLNHPSMMNKLAQQGYHTAKHLYSWEEAAKKTKKLYESIWTV</sequence>
<comment type="similarity">
    <text evidence="1">Belongs to the glycosyltransferase group 1 family. Glycosyltransferase 4 subfamily.</text>
</comment>
<reference evidence="4 5" key="1">
    <citation type="submission" date="2011-09" db="EMBL/GenBank/DDBJ databases">
        <title>The Genome Sequence of Bacillus smithii 7_3_47FAA.</title>
        <authorList>
            <consortium name="The Broad Institute Genome Sequencing Platform"/>
            <person name="Earl A."/>
            <person name="Ward D."/>
            <person name="Feldgarden M."/>
            <person name="Gevers D."/>
            <person name="Daigneault M."/>
            <person name="Strauss J."/>
            <person name="Allen-Vercoe E."/>
            <person name="Young S.K."/>
            <person name="Zeng Q."/>
            <person name="Gargeya S."/>
            <person name="Fitzgerald M."/>
            <person name="Haas B."/>
            <person name="Abouelleil A."/>
            <person name="Alvarado L."/>
            <person name="Arachchi H.M."/>
            <person name="Berlin A."/>
            <person name="Brown A."/>
            <person name="Chapman S.B."/>
            <person name="Chen Z."/>
            <person name="Dunbar C."/>
            <person name="Freedman E."/>
            <person name="Gearin G."/>
            <person name="Goldberg J."/>
            <person name="Griggs A."/>
            <person name="Gujja S."/>
            <person name="Heiman D."/>
            <person name="Howarth C."/>
            <person name="Larson L."/>
            <person name="Lui A."/>
            <person name="MacDonald P.J.P."/>
            <person name="Montmayeur A."/>
            <person name="Murphy C."/>
            <person name="Neiman D."/>
            <person name="Pearson M."/>
            <person name="Priest M."/>
            <person name="Roberts A."/>
            <person name="Saif S."/>
            <person name="Shea T."/>
            <person name="Shenoy N."/>
            <person name="Sisk P."/>
            <person name="Stolte C."/>
            <person name="Sykes S."/>
            <person name="Wortman J."/>
            <person name="Nusbaum C."/>
            <person name="Birren B."/>
        </authorList>
    </citation>
    <scope>NUCLEOTIDE SEQUENCE [LARGE SCALE GENOMIC DNA]</scope>
    <source>
        <strain evidence="4 5">7_3_47FAA</strain>
    </source>
</reference>
<evidence type="ECO:0000313" key="5">
    <source>
        <dbReference type="Proteomes" id="UP000011747"/>
    </source>
</evidence>
<dbReference type="EMBL" id="ACWF01000156">
    <property type="protein sequence ID" value="EHL73698.1"/>
    <property type="molecule type" value="Genomic_DNA"/>
</dbReference>
<feature type="domain" description="Glycosyltransferase subfamily 4-like N-terminal" evidence="3">
    <location>
        <begin position="22"/>
        <end position="194"/>
    </location>
</feature>
<dbReference type="Gene3D" id="3.40.50.2000">
    <property type="entry name" value="Glycogen Phosphorylase B"/>
    <property type="match status" value="2"/>
</dbReference>
<organism evidence="4 5">
    <name type="scientific">Bacillus smithii 7_3_47FAA</name>
    <dbReference type="NCBI Taxonomy" id="665952"/>
    <lineage>
        <taxon>Bacteria</taxon>
        <taxon>Bacillati</taxon>
        <taxon>Bacillota</taxon>
        <taxon>Bacilli</taxon>
        <taxon>Bacillales</taxon>
        <taxon>Bacillaceae</taxon>
        <taxon>Bacillus</taxon>
    </lineage>
</organism>
<dbReference type="Pfam" id="PF00534">
    <property type="entry name" value="Glycos_transf_1"/>
    <property type="match status" value="1"/>
</dbReference>
<dbReference type="AlphaFoldDB" id="G9QPQ7"/>
<dbReference type="InterPro" id="IPR001296">
    <property type="entry name" value="Glyco_trans_1"/>
</dbReference>
<comment type="caution">
    <text evidence="4">The sequence shown here is derived from an EMBL/GenBank/DDBJ whole genome shotgun (WGS) entry which is preliminary data.</text>
</comment>
<dbReference type="InterPro" id="IPR028098">
    <property type="entry name" value="Glyco_trans_4-like_N"/>
</dbReference>
<name>G9QPQ7_9BACI</name>
<accession>G9QPQ7</accession>
<dbReference type="PANTHER" id="PTHR45947:SF3">
    <property type="entry name" value="SULFOQUINOVOSYL TRANSFERASE SQD2"/>
    <property type="match status" value="1"/>
</dbReference>
<evidence type="ECO:0008006" key="6">
    <source>
        <dbReference type="Google" id="ProtNLM"/>
    </source>
</evidence>
<protein>
    <recommendedName>
        <fullName evidence="6">Glycosyltransferase subfamily 4-like N-terminal domain-containing protein</fullName>
    </recommendedName>
</protein>
<dbReference type="PANTHER" id="PTHR45947">
    <property type="entry name" value="SULFOQUINOVOSYL TRANSFERASE SQD2"/>
    <property type="match status" value="1"/>
</dbReference>
<evidence type="ECO:0000313" key="4">
    <source>
        <dbReference type="EMBL" id="EHL73698.1"/>
    </source>
</evidence>
<evidence type="ECO:0000256" key="1">
    <source>
        <dbReference type="ARBA" id="ARBA00009481"/>
    </source>
</evidence>
<gene>
    <name evidence="4" type="ORF">HMPREF1015_00274</name>
</gene>
<keyword evidence="5" id="KW-1185">Reference proteome</keyword>
<dbReference type="RefSeq" id="WP_003355356.1">
    <property type="nucleotide sequence ID" value="NZ_JH414764.1"/>
</dbReference>
<dbReference type="SUPFAM" id="SSF53756">
    <property type="entry name" value="UDP-Glycosyltransferase/glycogen phosphorylase"/>
    <property type="match status" value="1"/>
</dbReference>
<evidence type="ECO:0000259" key="2">
    <source>
        <dbReference type="Pfam" id="PF00534"/>
    </source>
</evidence>
<dbReference type="Pfam" id="PF13439">
    <property type="entry name" value="Glyco_transf_4"/>
    <property type="match status" value="1"/>
</dbReference>
<dbReference type="PATRIC" id="fig|665952.3.peg.3165"/>
<dbReference type="GO" id="GO:0016757">
    <property type="term" value="F:glycosyltransferase activity"/>
    <property type="evidence" value="ECO:0007669"/>
    <property type="project" value="InterPro"/>
</dbReference>
<dbReference type="CDD" id="cd03801">
    <property type="entry name" value="GT4_PimA-like"/>
    <property type="match status" value="1"/>
</dbReference>
<proteinExistence type="inferred from homology"/>
<evidence type="ECO:0000259" key="3">
    <source>
        <dbReference type="Pfam" id="PF13439"/>
    </source>
</evidence>